<name>X0WL71_9ZZZZ</name>
<keyword evidence="2" id="KW-0067">ATP-binding</keyword>
<dbReference type="Gene3D" id="3.40.50.300">
    <property type="entry name" value="P-loop containing nucleotide triphosphate hydrolases"/>
    <property type="match status" value="1"/>
</dbReference>
<dbReference type="GO" id="GO:0006310">
    <property type="term" value="P:DNA recombination"/>
    <property type="evidence" value="ECO:0007669"/>
    <property type="project" value="InterPro"/>
</dbReference>
<evidence type="ECO:0000259" key="6">
    <source>
        <dbReference type="Pfam" id="PF17864"/>
    </source>
</evidence>
<sequence length="228" mass="25590">IHRLDVRVEEYLYSAMEDFFISIIIDPGPHGRAIKMELKPFTLIGATTREGLLAAPLRSRFQILERLDFYPAEELAQIVENSARILKIGVEKAASRLIGSRSRGTPRVANRLLRRIRDVAQASGSEVVTTDLAQEGLRRLGVDDLGLSELDRKILLALARNGGRPAGLKTIAAVVGEEEDTIQDVYEPFLIRQGLLDRTARGRVITDKGIEAVRDHLDEDERRQRKLF</sequence>
<dbReference type="PANTHER" id="PTHR42848:SF1">
    <property type="entry name" value="HOLLIDAY JUNCTION BRANCH MIGRATION COMPLEX SUBUNIT RUVB"/>
    <property type="match status" value="1"/>
</dbReference>
<evidence type="ECO:0000256" key="2">
    <source>
        <dbReference type="ARBA" id="ARBA00022840"/>
    </source>
</evidence>
<comment type="caution">
    <text evidence="7">The sequence shown here is derived from an EMBL/GenBank/DDBJ whole genome shotgun (WGS) entry which is preliminary data.</text>
</comment>
<dbReference type="Gene3D" id="1.10.8.60">
    <property type="match status" value="1"/>
</dbReference>
<keyword evidence="1" id="KW-0547">Nucleotide-binding</keyword>
<evidence type="ECO:0000256" key="3">
    <source>
        <dbReference type="ARBA" id="ARBA00023125"/>
    </source>
</evidence>
<feature type="domain" description="RuvB AAA lid" evidence="6">
    <location>
        <begin position="70"/>
        <end position="143"/>
    </location>
</feature>
<dbReference type="EMBL" id="BARS01039989">
    <property type="protein sequence ID" value="GAG25253.1"/>
    <property type="molecule type" value="Genomic_DNA"/>
</dbReference>
<feature type="non-terminal residue" evidence="7">
    <location>
        <position position="1"/>
    </location>
</feature>
<dbReference type="InterPro" id="IPR036390">
    <property type="entry name" value="WH_DNA-bd_sf"/>
</dbReference>
<reference evidence="7" key="1">
    <citation type="journal article" date="2014" name="Front. Microbiol.">
        <title>High frequency of phylogenetically diverse reductive dehalogenase-homologous genes in deep subseafloor sedimentary metagenomes.</title>
        <authorList>
            <person name="Kawai M."/>
            <person name="Futagami T."/>
            <person name="Toyoda A."/>
            <person name="Takaki Y."/>
            <person name="Nishi S."/>
            <person name="Hori S."/>
            <person name="Arai W."/>
            <person name="Tsubouchi T."/>
            <person name="Morono Y."/>
            <person name="Uchiyama I."/>
            <person name="Ito T."/>
            <person name="Fujiyama A."/>
            <person name="Inagaki F."/>
            <person name="Takami H."/>
        </authorList>
    </citation>
    <scope>NUCLEOTIDE SEQUENCE</scope>
    <source>
        <strain evidence="7">Expedition CK06-06</strain>
    </source>
</reference>
<evidence type="ECO:0008006" key="8">
    <source>
        <dbReference type="Google" id="ProtNLM"/>
    </source>
</evidence>
<dbReference type="InterPro" id="IPR004605">
    <property type="entry name" value="DNA_helicase_Holl-junc_RuvB"/>
</dbReference>
<dbReference type="PANTHER" id="PTHR42848">
    <property type="match status" value="1"/>
</dbReference>
<organism evidence="7">
    <name type="scientific">marine sediment metagenome</name>
    <dbReference type="NCBI Taxonomy" id="412755"/>
    <lineage>
        <taxon>unclassified sequences</taxon>
        <taxon>metagenomes</taxon>
        <taxon>ecological metagenomes</taxon>
    </lineage>
</organism>
<dbReference type="GO" id="GO:0005524">
    <property type="term" value="F:ATP binding"/>
    <property type="evidence" value="ECO:0007669"/>
    <property type="project" value="UniProtKB-KW"/>
</dbReference>
<dbReference type="Pfam" id="PF17864">
    <property type="entry name" value="AAA_lid_4"/>
    <property type="match status" value="1"/>
</dbReference>
<dbReference type="Pfam" id="PF05491">
    <property type="entry name" value="WHD_RuvB"/>
    <property type="match status" value="1"/>
</dbReference>
<protein>
    <recommendedName>
        <fullName evidence="8">RuvB C-terminal winged helix domain-containing protein</fullName>
    </recommendedName>
</protein>
<dbReference type="NCBIfam" id="NF000868">
    <property type="entry name" value="PRK00080.1"/>
    <property type="match status" value="1"/>
</dbReference>
<evidence type="ECO:0000259" key="5">
    <source>
        <dbReference type="Pfam" id="PF05496"/>
    </source>
</evidence>
<accession>X0WL71</accession>
<dbReference type="AlphaFoldDB" id="X0WL71"/>
<dbReference type="GO" id="GO:0003677">
    <property type="term" value="F:DNA binding"/>
    <property type="evidence" value="ECO:0007669"/>
    <property type="project" value="UniProtKB-KW"/>
</dbReference>
<dbReference type="InterPro" id="IPR008823">
    <property type="entry name" value="RuvB_wg_C"/>
</dbReference>
<dbReference type="InterPro" id="IPR041445">
    <property type="entry name" value="AAA_lid_4"/>
</dbReference>
<dbReference type="SUPFAM" id="SSF46785">
    <property type="entry name" value="Winged helix' DNA-binding domain"/>
    <property type="match status" value="1"/>
</dbReference>
<evidence type="ECO:0000259" key="4">
    <source>
        <dbReference type="Pfam" id="PF05491"/>
    </source>
</evidence>
<dbReference type="SUPFAM" id="SSF52540">
    <property type="entry name" value="P-loop containing nucleoside triphosphate hydrolases"/>
    <property type="match status" value="1"/>
</dbReference>
<dbReference type="Pfam" id="PF05496">
    <property type="entry name" value="RuvB_N"/>
    <property type="match status" value="1"/>
</dbReference>
<dbReference type="InterPro" id="IPR027417">
    <property type="entry name" value="P-loop_NTPase"/>
</dbReference>
<evidence type="ECO:0000256" key="1">
    <source>
        <dbReference type="ARBA" id="ARBA00022741"/>
    </source>
</evidence>
<dbReference type="InterPro" id="IPR008824">
    <property type="entry name" value="RuvB-like_N"/>
</dbReference>
<feature type="domain" description="RuvB-like AAA+ ATPase" evidence="5">
    <location>
        <begin position="1"/>
        <end position="67"/>
    </location>
</feature>
<dbReference type="GO" id="GO:0009378">
    <property type="term" value="F:four-way junction helicase activity"/>
    <property type="evidence" value="ECO:0007669"/>
    <property type="project" value="InterPro"/>
</dbReference>
<proteinExistence type="inferred from homology"/>
<evidence type="ECO:0000313" key="7">
    <source>
        <dbReference type="EMBL" id="GAG25253.1"/>
    </source>
</evidence>
<dbReference type="GO" id="GO:0006281">
    <property type="term" value="P:DNA repair"/>
    <property type="evidence" value="ECO:0007669"/>
    <property type="project" value="InterPro"/>
</dbReference>
<keyword evidence="3" id="KW-0238">DNA-binding</keyword>
<dbReference type="InterPro" id="IPR036388">
    <property type="entry name" value="WH-like_DNA-bd_sf"/>
</dbReference>
<dbReference type="Gene3D" id="1.10.10.10">
    <property type="entry name" value="Winged helix-like DNA-binding domain superfamily/Winged helix DNA-binding domain"/>
    <property type="match status" value="1"/>
</dbReference>
<dbReference type="HAMAP" id="MF_00016">
    <property type="entry name" value="DNA_HJ_migration_RuvB"/>
    <property type="match status" value="1"/>
</dbReference>
<feature type="domain" description="RuvB winged helix C-terminal" evidence="4">
    <location>
        <begin position="145"/>
        <end position="212"/>
    </location>
</feature>
<gene>
    <name evidence="7" type="ORF">S01H1_61019</name>
</gene>